<keyword evidence="2" id="KW-0186">Copper</keyword>
<dbReference type="GO" id="GO:0046872">
    <property type="term" value="F:metal ion binding"/>
    <property type="evidence" value="ECO:0007669"/>
    <property type="project" value="UniProtKB-KW"/>
</dbReference>
<evidence type="ECO:0000313" key="7">
    <source>
        <dbReference type="Proteomes" id="UP000242188"/>
    </source>
</evidence>
<dbReference type="PROSITE" id="PS00498">
    <property type="entry name" value="TYROSINASE_2"/>
    <property type="match status" value="1"/>
</dbReference>
<dbReference type="InterPro" id="IPR050316">
    <property type="entry name" value="Tyrosinase/Hemocyanin"/>
</dbReference>
<evidence type="ECO:0000259" key="4">
    <source>
        <dbReference type="PROSITE" id="PS00497"/>
    </source>
</evidence>
<feature type="chain" id="PRO_5012623062" evidence="3">
    <location>
        <begin position="20"/>
        <end position="545"/>
    </location>
</feature>
<dbReference type="InterPro" id="IPR002227">
    <property type="entry name" value="Tyrosinase_Cu-bd"/>
</dbReference>
<dbReference type="PANTHER" id="PTHR11474:SF126">
    <property type="entry name" value="TYROSINASE-LIKE PROTEIN TYR-1-RELATED"/>
    <property type="match status" value="1"/>
</dbReference>
<feature type="signal peptide" evidence="3">
    <location>
        <begin position="1"/>
        <end position="19"/>
    </location>
</feature>
<dbReference type="EMBL" id="NEDP02002292">
    <property type="protein sequence ID" value="OWF51306.1"/>
    <property type="molecule type" value="Genomic_DNA"/>
</dbReference>
<dbReference type="PROSITE" id="PS00497">
    <property type="entry name" value="TYROSINASE_1"/>
    <property type="match status" value="1"/>
</dbReference>
<dbReference type="PANTHER" id="PTHR11474">
    <property type="entry name" value="TYROSINASE FAMILY MEMBER"/>
    <property type="match status" value="1"/>
</dbReference>
<proteinExistence type="predicted"/>
<protein>
    <submittedName>
        <fullName evidence="6">Tyrosinase-like protein 1</fullName>
    </submittedName>
</protein>
<comment type="caution">
    <text evidence="6">The sequence shown here is derived from an EMBL/GenBank/DDBJ whole genome shotgun (WGS) entry which is preliminary data.</text>
</comment>
<keyword evidence="7" id="KW-1185">Reference proteome</keyword>
<name>A0A210QRD1_MIZYE</name>
<accession>A0A210QRD1</accession>
<feature type="domain" description="Tyrosinase copper-binding" evidence="5">
    <location>
        <begin position="285"/>
        <end position="296"/>
    </location>
</feature>
<keyword evidence="1" id="KW-0479">Metal-binding</keyword>
<feature type="domain" description="Tyrosinase copper-binding" evidence="4">
    <location>
        <begin position="153"/>
        <end position="170"/>
    </location>
</feature>
<dbReference type="GO" id="GO:0016491">
    <property type="term" value="F:oxidoreductase activity"/>
    <property type="evidence" value="ECO:0007669"/>
    <property type="project" value="InterPro"/>
</dbReference>
<sequence>MPSALRVIFWISQFVLIFAHEHFSKYQVRTYPQTLYECSNKSVTFGEVSHEQEKQQIISYLDCFKGDAIKTLHPNITQERINQFSEVLRRMTSDHWRVKRQSGRVRNRMRREVRALNPAEWRQVTTGFNRLFRSGELRTIVDFHNDAAIGGAHGGPAFLGWHRILLIWIEFYLSFPMPYWDSSLDFHITDPTRSIVWTRFYFGNGRGTVRTGPFRTFTEPNGNRISRNIGRSGTLIARENVESITSRRSNRELVYTDQVTCEGYHNGPHVWSGGTLLSIVSAPSDPVFWFHHSFVDKLWRDAQRRMRRPEEYPFQAGTNPSQRPRQNMVMFPVDPRFPLLNRDGYMNWVARRATYQRSPGQATRRSQCINPAWRNRQVLIWDNQRRICVTGEGNPTDFNTPPDPQENLMASSAFNAGSNSDLHFQSPLTDLRTNGETLNNQAANTFSAGNSVVRNRNRVFNNMFTSELVDVRTGARPAPVLPNRQSLALRLEGIIERLRRQRQDMTVQVPSNSRPSSFQNQIDFIPGTGFSNVIPQQQFVNFQFV</sequence>
<evidence type="ECO:0000313" key="6">
    <source>
        <dbReference type="EMBL" id="OWF51306.1"/>
    </source>
</evidence>
<keyword evidence="3" id="KW-0732">Signal</keyword>
<reference evidence="6 7" key="1">
    <citation type="journal article" date="2017" name="Nat. Ecol. Evol.">
        <title>Scallop genome provides insights into evolution of bilaterian karyotype and development.</title>
        <authorList>
            <person name="Wang S."/>
            <person name="Zhang J."/>
            <person name="Jiao W."/>
            <person name="Li J."/>
            <person name="Xun X."/>
            <person name="Sun Y."/>
            <person name="Guo X."/>
            <person name="Huan P."/>
            <person name="Dong B."/>
            <person name="Zhang L."/>
            <person name="Hu X."/>
            <person name="Sun X."/>
            <person name="Wang J."/>
            <person name="Zhao C."/>
            <person name="Wang Y."/>
            <person name="Wang D."/>
            <person name="Huang X."/>
            <person name="Wang R."/>
            <person name="Lv J."/>
            <person name="Li Y."/>
            <person name="Zhang Z."/>
            <person name="Liu B."/>
            <person name="Lu W."/>
            <person name="Hui Y."/>
            <person name="Liang J."/>
            <person name="Zhou Z."/>
            <person name="Hou R."/>
            <person name="Li X."/>
            <person name="Liu Y."/>
            <person name="Li H."/>
            <person name="Ning X."/>
            <person name="Lin Y."/>
            <person name="Zhao L."/>
            <person name="Xing Q."/>
            <person name="Dou J."/>
            <person name="Li Y."/>
            <person name="Mao J."/>
            <person name="Guo H."/>
            <person name="Dou H."/>
            <person name="Li T."/>
            <person name="Mu C."/>
            <person name="Jiang W."/>
            <person name="Fu Q."/>
            <person name="Fu X."/>
            <person name="Miao Y."/>
            <person name="Liu J."/>
            <person name="Yu Q."/>
            <person name="Li R."/>
            <person name="Liao H."/>
            <person name="Li X."/>
            <person name="Kong Y."/>
            <person name="Jiang Z."/>
            <person name="Chourrout D."/>
            <person name="Li R."/>
            <person name="Bao Z."/>
        </authorList>
    </citation>
    <scope>NUCLEOTIDE SEQUENCE [LARGE SCALE GENOMIC DNA]</scope>
    <source>
        <strain evidence="6 7">PY_sf001</strain>
    </source>
</reference>
<dbReference type="Proteomes" id="UP000242188">
    <property type="component" value="Unassembled WGS sequence"/>
</dbReference>
<dbReference type="AlphaFoldDB" id="A0A210QRD1"/>
<evidence type="ECO:0000256" key="3">
    <source>
        <dbReference type="SAM" id="SignalP"/>
    </source>
</evidence>
<evidence type="ECO:0000256" key="1">
    <source>
        <dbReference type="ARBA" id="ARBA00022723"/>
    </source>
</evidence>
<dbReference type="PRINTS" id="PR00092">
    <property type="entry name" value="TYROSINASE"/>
</dbReference>
<dbReference type="Gene3D" id="1.10.1280.10">
    <property type="entry name" value="Di-copper center containing domain from catechol oxidase"/>
    <property type="match status" value="1"/>
</dbReference>
<organism evidence="6 7">
    <name type="scientific">Mizuhopecten yessoensis</name>
    <name type="common">Japanese scallop</name>
    <name type="synonym">Patinopecten yessoensis</name>
    <dbReference type="NCBI Taxonomy" id="6573"/>
    <lineage>
        <taxon>Eukaryota</taxon>
        <taxon>Metazoa</taxon>
        <taxon>Spiralia</taxon>
        <taxon>Lophotrochozoa</taxon>
        <taxon>Mollusca</taxon>
        <taxon>Bivalvia</taxon>
        <taxon>Autobranchia</taxon>
        <taxon>Pteriomorphia</taxon>
        <taxon>Pectinida</taxon>
        <taxon>Pectinoidea</taxon>
        <taxon>Pectinidae</taxon>
        <taxon>Mizuhopecten</taxon>
    </lineage>
</organism>
<dbReference type="Pfam" id="PF00264">
    <property type="entry name" value="Tyrosinase"/>
    <property type="match status" value="1"/>
</dbReference>
<dbReference type="InterPro" id="IPR008922">
    <property type="entry name" value="Di-copper_centre_dom_sf"/>
</dbReference>
<evidence type="ECO:0000256" key="2">
    <source>
        <dbReference type="ARBA" id="ARBA00023008"/>
    </source>
</evidence>
<gene>
    <name evidence="6" type="ORF">KP79_PYT24658</name>
</gene>
<dbReference type="OrthoDB" id="5913710at2759"/>
<evidence type="ECO:0000259" key="5">
    <source>
        <dbReference type="PROSITE" id="PS00498"/>
    </source>
</evidence>
<dbReference type="SUPFAM" id="SSF48056">
    <property type="entry name" value="Di-copper centre-containing domain"/>
    <property type="match status" value="1"/>
</dbReference>